<proteinExistence type="predicted"/>
<reference evidence="4" key="1">
    <citation type="submission" date="2017-10" db="EMBL/GenBank/DDBJ databases">
        <title>Rapid genome shrinkage in a self-fertile nematode reveals novel sperm competition proteins.</title>
        <authorList>
            <person name="Yin D."/>
            <person name="Schwarz E.M."/>
            <person name="Thomas C.G."/>
            <person name="Felde R.L."/>
            <person name="Korf I.F."/>
            <person name="Cutter A.D."/>
            <person name="Schartner C.M."/>
            <person name="Ralston E.J."/>
            <person name="Meyer B.J."/>
            <person name="Haag E.S."/>
        </authorList>
    </citation>
    <scope>NUCLEOTIDE SEQUENCE [LARGE SCALE GENOMIC DNA]</scope>
    <source>
        <strain evidence="4">JU1422</strain>
    </source>
</reference>
<organism evidence="3 4">
    <name type="scientific">Caenorhabditis nigoni</name>
    <dbReference type="NCBI Taxonomy" id="1611254"/>
    <lineage>
        <taxon>Eukaryota</taxon>
        <taxon>Metazoa</taxon>
        <taxon>Ecdysozoa</taxon>
        <taxon>Nematoda</taxon>
        <taxon>Chromadorea</taxon>
        <taxon>Rhabditida</taxon>
        <taxon>Rhabditina</taxon>
        <taxon>Rhabditomorpha</taxon>
        <taxon>Rhabditoidea</taxon>
        <taxon>Rhabditidae</taxon>
        <taxon>Peloderinae</taxon>
        <taxon>Caenorhabditis</taxon>
    </lineage>
</organism>
<feature type="compositionally biased region" description="Polar residues" evidence="1">
    <location>
        <begin position="185"/>
        <end position="202"/>
    </location>
</feature>
<accession>A0A2G5SEB0</accession>
<keyword evidence="4" id="KW-1185">Reference proteome</keyword>
<feature type="compositionally biased region" description="Acidic residues" evidence="1">
    <location>
        <begin position="172"/>
        <end position="183"/>
    </location>
</feature>
<dbReference type="Proteomes" id="UP000230233">
    <property type="component" value="Unassembled WGS sequence"/>
</dbReference>
<dbReference type="Pfam" id="PF04435">
    <property type="entry name" value="SPK"/>
    <property type="match status" value="1"/>
</dbReference>
<dbReference type="EMBL" id="PDUG01000013">
    <property type="protein sequence ID" value="PIC13425.1"/>
    <property type="molecule type" value="Genomic_DNA"/>
</dbReference>
<gene>
    <name evidence="3" type="ORF">B9Z55_027802</name>
</gene>
<dbReference type="InterPro" id="IPR006570">
    <property type="entry name" value="SPK_dom"/>
</dbReference>
<dbReference type="PANTHER" id="PTHR23362:SF0">
    <property type="entry name" value="CALPONIN-HOMOLOGY (CH) DOMAIN-CONTAINING PROTEIN-RELATED"/>
    <property type="match status" value="1"/>
</dbReference>
<dbReference type="SMART" id="SM00583">
    <property type="entry name" value="SPK"/>
    <property type="match status" value="1"/>
</dbReference>
<dbReference type="PANTHER" id="PTHR23362">
    <property type="entry name" value="L-PLASTIN-RELATED"/>
    <property type="match status" value="1"/>
</dbReference>
<protein>
    <recommendedName>
        <fullName evidence="2">SPK domain-containing protein</fullName>
    </recommendedName>
</protein>
<dbReference type="InterPro" id="IPR053315">
    <property type="entry name" value="Peptidase_C14A"/>
</dbReference>
<evidence type="ECO:0000256" key="1">
    <source>
        <dbReference type="SAM" id="MobiDB-lite"/>
    </source>
</evidence>
<feature type="compositionally biased region" description="Acidic residues" evidence="1">
    <location>
        <begin position="208"/>
        <end position="217"/>
    </location>
</feature>
<name>A0A2G5SEB0_9PELO</name>
<evidence type="ECO:0000259" key="2">
    <source>
        <dbReference type="SMART" id="SM00583"/>
    </source>
</evidence>
<dbReference type="AlphaFoldDB" id="A0A2G5SEB0"/>
<feature type="compositionally biased region" description="Basic and acidic residues" evidence="1">
    <location>
        <begin position="224"/>
        <end position="237"/>
    </location>
</feature>
<sequence>MSYYQRYDEAFRYIAENVKECKNPESFQLWRKESKNAVSYTGNSRDFSATLDRRMNNIAKKWNVEGYTFLEKVRLVFIFSWPVSDKFVKMVQYEKCTIKLDQAKRIKYFRSKDGSVVLSADHNEEEKIFKGTLLTAKRQRSLLFAGNSKEVRASQPTDPGPAKNSNEKLENPDSEESESEDEAPTNVSDDLNSELSRNQNGPINERIEYDELDEQESGEVAVLNEERSVDRKPEKRSQNSGFSENAKRVKIEELDKDLFGDTAPEALNDPEEPKISVLLLANQIGITALYCDLEDVQKKASQAIEMIKMEKREMTSNVADFNSFVDLMLKSFKRSRIRYSGQTKKFLPLQMVYRHLKLSLILPFGAEVMQKALEILDKQIEELGESQEEVPLETIRGNLEYLLNWSTGLWI</sequence>
<evidence type="ECO:0000313" key="4">
    <source>
        <dbReference type="Proteomes" id="UP000230233"/>
    </source>
</evidence>
<dbReference type="OrthoDB" id="10358897at2759"/>
<feature type="region of interest" description="Disordered" evidence="1">
    <location>
        <begin position="145"/>
        <end position="247"/>
    </location>
</feature>
<evidence type="ECO:0000313" key="3">
    <source>
        <dbReference type="EMBL" id="PIC13425.1"/>
    </source>
</evidence>
<feature type="domain" description="SPK" evidence="2">
    <location>
        <begin position="7"/>
        <end position="120"/>
    </location>
</feature>
<comment type="caution">
    <text evidence="3">The sequence shown here is derived from an EMBL/GenBank/DDBJ whole genome shotgun (WGS) entry which is preliminary data.</text>
</comment>